<organism evidence="1">
    <name type="scientific">Anguilla anguilla</name>
    <name type="common">European freshwater eel</name>
    <name type="synonym">Muraena anguilla</name>
    <dbReference type="NCBI Taxonomy" id="7936"/>
    <lineage>
        <taxon>Eukaryota</taxon>
        <taxon>Metazoa</taxon>
        <taxon>Chordata</taxon>
        <taxon>Craniata</taxon>
        <taxon>Vertebrata</taxon>
        <taxon>Euteleostomi</taxon>
        <taxon>Actinopterygii</taxon>
        <taxon>Neopterygii</taxon>
        <taxon>Teleostei</taxon>
        <taxon>Anguilliformes</taxon>
        <taxon>Anguillidae</taxon>
        <taxon>Anguilla</taxon>
    </lineage>
</organism>
<proteinExistence type="predicted"/>
<dbReference type="AlphaFoldDB" id="A0A0E9WJG6"/>
<dbReference type="EMBL" id="GBXM01018090">
    <property type="protein sequence ID" value="JAH90487.1"/>
    <property type="molecule type" value="Transcribed_RNA"/>
</dbReference>
<reference evidence="1" key="2">
    <citation type="journal article" date="2015" name="Fish Shellfish Immunol.">
        <title>Early steps in the European eel (Anguilla anguilla)-Vibrio vulnificus interaction in the gills: Role of the RtxA13 toxin.</title>
        <authorList>
            <person name="Callol A."/>
            <person name="Pajuelo D."/>
            <person name="Ebbesson L."/>
            <person name="Teles M."/>
            <person name="MacKenzie S."/>
            <person name="Amaro C."/>
        </authorList>
    </citation>
    <scope>NUCLEOTIDE SEQUENCE</scope>
</reference>
<protein>
    <submittedName>
        <fullName evidence="1">Uncharacterized protein</fullName>
    </submittedName>
</protein>
<sequence>MHNTVVDSVVSQTPNTMFSIRCLVFVGRKISEYGIAVPVVYMLGLEV</sequence>
<name>A0A0E9WJG6_ANGAN</name>
<accession>A0A0E9WJG6</accession>
<evidence type="ECO:0000313" key="1">
    <source>
        <dbReference type="EMBL" id="JAH90487.1"/>
    </source>
</evidence>
<reference evidence="1" key="1">
    <citation type="submission" date="2014-11" db="EMBL/GenBank/DDBJ databases">
        <authorList>
            <person name="Amaro Gonzalez C."/>
        </authorList>
    </citation>
    <scope>NUCLEOTIDE SEQUENCE</scope>
</reference>